<keyword evidence="1" id="KW-0808">Transferase</keyword>
<dbReference type="Proteomes" id="UP000190188">
    <property type="component" value="Unassembled WGS sequence"/>
</dbReference>
<reference evidence="4 5" key="1">
    <citation type="submission" date="2017-01" db="EMBL/GenBank/DDBJ databases">
        <title>Genome analysis of Paenibacillus selenitrireducens ES3-24.</title>
        <authorList>
            <person name="Xu D."/>
            <person name="Yao R."/>
            <person name="Zheng S."/>
        </authorList>
    </citation>
    <scope>NUCLEOTIDE SEQUENCE [LARGE SCALE GENOMIC DNA]</scope>
    <source>
        <strain evidence="4 5">ES3-24</strain>
    </source>
</reference>
<evidence type="ECO:0000313" key="5">
    <source>
        <dbReference type="Proteomes" id="UP000190188"/>
    </source>
</evidence>
<gene>
    <name evidence="4" type="ORF">BVG16_21700</name>
</gene>
<dbReference type="EMBL" id="MSZX01000009">
    <property type="protein sequence ID" value="OPA75381.1"/>
    <property type="molecule type" value="Genomic_DNA"/>
</dbReference>
<keyword evidence="5" id="KW-1185">Reference proteome</keyword>
<dbReference type="PROSITE" id="PS51186">
    <property type="entry name" value="GNAT"/>
    <property type="match status" value="1"/>
</dbReference>
<feature type="domain" description="N-acetyltransferase" evidence="3">
    <location>
        <begin position="1"/>
        <end position="162"/>
    </location>
</feature>
<name>A0A1T2X665_9BACL</name>
<dbReference type="Gene3D" id="3.40.630.30">
    <property type="match status" value="1"/>
</dbReference>
<evidence type="ECO:0000256" key="2">
    <source>
        <dbReference type="ARBA" id="ARBA00023315"/>
    </source>
</evidence>
<accession>A0A1T2X665</accession>
<organism evidence="4 5">
    <name type="scientific">Paenibacillus selenitireducens</name>
    <dbReference type="NCBI Taxonomy" id="1324314"/>
    <lineage>
        <taxon>Bacteria</taxon>
        <taxon>Bacillati</taxon>
        <taxon>Bacillota</taxon>
        <taxon>Bacilli</taxon>
        <taxon>Bacillales</taxon>
        <taxon>Paenibacillaceae</taxon>
        <taxon>Paenibacillus</taxon>
    </lineage>
</organism>
<evidence type="ECO:0000256" key="1">
    <source>
        <dbReference type="ARBA" id="ARBA00022679"/>
    </source>
</evidence>
<dbReference type="SUPFAM" id="SSF55729">
    <property type="entry name" value="Acyl-CoA N-acyltransferases (Nat)"/>
    <property type="match status" value="1"/>
</dbReference>
<dbReference type="InterPro" id="IPR016181">
    <property type="entry name" value="Acyl_CoA_acyltransferase"/>
</dbReference>
<evidence type="ECO:0000313" key="4">
    <source>
        <dbReference type="EMBL" id="OPA75381.1"/>
    </source>
</evidence>
<dbReference type="STRING" id="1324314.BVG16_21700"/>
<dbReference type="Pfam" id="PF00583">
    <property type="entry name" value="Acetyltransf_1"/>
    <property type="match status" value="1"/>
</dbReference>
<dbReference type="CDD" id="cd04301">
    <property type="entry name" value="NAT_SF"/>
    <property type="match status" value="1"/>
</dbReference>
<keyword evidence="2" id="KW-0012">Acyltransferase</keyword>
<protein>
    <recommendedName>
        <fullName evidence="3">N-acetyltransferase domain-containing protein</fullName>
    </recommendedName>
</protein>
<dbReference type="InterPro" id="IPR000182">
    <property type="entry name" value="GNAT_dom"/>
</dbReference>
<dbReference type="GO" id="GO:0016747">
    <property type="term" value="F:acyltransferase activity, transferring groups other than amino-acyl groups"/>
    <property type="evidence" value="ECO:0007669"/>
    <property type="project" value="InterPro"/>
</dbReference>
<dbReference type="PANTHER" id="PTHR43420">
    <property type="entry name" value="ACETYLTRANSFERASE"/>
    <property type="match status" value="1"/>
</dbReference>
<evidence type="ECO:0000259" key="3">
    <source>
        <dbReference type="PROSITE" id="PS51186"/>
    </source>
</evidence>
<sequence>MTERNSIFELLQQCTHHMIEQGIYQWDDVYPAIDDVTMDIESCTLFCCRDLEYNIAGVITLNDMQPDEYANLHWNDPLKTKVLTIHRLAVHPLHQGRGIAQQLMAFTEAYAREQGYTSIRLDCFSQNPRAYNLYHQLGYDLRGEVIFPHSTIPFYCFEKVIIPEEKVIF</sequence>
<proteinExistence type="predicted"/>
<comment type="caution">
    <text evidence="4">The sequence shown here is derived from an EMBL/GenBank/DDBJ whole genome shotgun (WGS) entry which is preliminary data.</text>
</comment>
<dbReference type="InterPro" id="IPR050680">
    <property type="entry name" value="YpeA/RimI_acetyltransf"/>
</dbReference>
<dbReference type="PANTHER" id="PTHR43420:SF46">
    <property type="entry name" value="ACETYLTRANSFERASE"/>
    <property type="match status" value="1"/>
</dbReference>
<dbReference type="AlphaFoldDB" id="A0A1T2X665"/>